<sequence length="500" mass="56207">MASTSSFSLYGLTPEAAYQKLDVEIARLESCLSAFRTLRNSLSPICKIPVGLLSKVLIHTQEWDDSTFCDDRDLHTRFSVSWVCRHWRDVALTTPSLWAVISAKKETILRSDFVEELLTRSCNAGLAVNLYKPSSDVLESCLAHMPRVQHFRLKYPYEERVVELVLEPAPIIVSLELINVALASTPIFSKVHPRLRHLVIEKVPFTISPSITPNLTTLRIVGPSWPIRVENLVNILPSLPHLTDVTLIQCLISAEDVVPPSPRPLLPSLQVLSVLDEGYNAVFDLLMCLDIPQAEVTVAWPAEYAGEITHSHLDDFWISIGGFLRGAQIFPVRHLRLDKDDADSTADISSSPLEHRYSFQFPQQKLDSYVTTYMWLNSDIPLDNLETLVTNDLPKGTLESLARLTKLRSIKIYTDEAVWTLLRGLCSPRNGSVLCPALKELILCGIDIENDDMPPIDEILWARHAAGFGLDRLVFVGCRSVDVIDDFKFKKFVEVVEVVN</sequence>
<evidence type="ECO:0000313" key="2">
    <source>
        <dbReference type="Proteomes" id="UP000308600"/>
    </source>
</evidence>
<dbReference type="Proteomes" id="UP000308600">
    <property type="component" value="Unassembled WGS sequence"/>
</dbReference>
<organism evidence="1 2">
    <name type="scientific">Pluteus cervinus</name>
    <dbReference type="NCBI Taxonomy" id="181527"/>
    <lineage>
        <taxon>Eukaryota</taxon>
        <taxon>Fungi</taxon>
        <taxon>Dikarya</taxon>
        <taxon>Basidiomycota</taxon>
        <taxon>Agaricomycotina</taxon>
        <taxon>Agaricomycetes</taxon>
        <taxon>Agaricomycetidae</taxon>
        <taxon>Agaricales</taxon>
        <taxon>Pluteineae</taxon>
        <taxon>Pluteaceae</taxon>
        <taxon>Pluteus</taxon>
    </lineage>
</organism>
<gene>
    <name evidence="1" type="ORF">BDN72DRAFT_904138</name>
</gene>
<proteinExistence type="predicted"/>
<evidence type="ECO:0000313" key="1">
    <source>
        <dbReference type="EMBL" id="TFK61403.1"/>
    </source>
</evidence>
<accession>A0ACD3A696</accession>
<name>A0ACD3A696_9AGAR</name>
<reference evidence="1 2" key="1">
    <citation type="journal article" date="2019" name="Nat. Ecol. Evol.">
        <title>Megaphylogeny resolves global patterns of mushroom evolution.</title>
        <authorList>
            <person name="Varga T."/>
            <person name="Krizsan K."/>
            <person name="Foldi C."/>
            <person name="Dima B."/>
            <person name="Sanchez-Garcia M."/>
            <person name="Sanchez-Ramirez S."/>
            <person name="Szollosi G.J."/>
            <person name="Szarkandi J.G."/>
            <person name="Papp V."/>
            <person name="Albert L."/>
            <person name="Andreopoulos W."/>
            <person name="Angelini C."/>
            <person name="Antonin V."/>
            <person name="Barry K.W."/>
            <person name="Bougher N.L."/>
            <person name="Buchanan P."/>
            <person name="Buyck B."/>
            <person name="Bense V."/>
            <person name="Catcheside P."/>
            <person name="Chovatia M."/>
            <person name="Cooper J."/>
            <person name="Damon W."/>
            <person name="Desjardin D."/>
            <person name="Finy P."/>
            <person name="Geml J."/>
            <person name="Haridas S."/>
            <person name="Hughes K."/>
            <person name="Justo A."/>
            <person name="Karasinski D."/>
            <person name="Kautmanova I."/>
            <person name="Kiss B."/>
            <person name="Kocsube S."/>
            <person name="Kotiranta H."/>
            <person name="LaButti K.M."/>
            <person name="Lechner B.E."/>
            <person name="Liimatainen K."/>
            <person name="Lipzen A."/>
            <person name="Lukacs Z."/>
            <person name="Mihaltcheva S."/>
            <person name="Morgado L.N."/>
            <person name="Niskanen T."/>
            <person name="Noordeloos M.E."/>
            <person name="Ohm R.A."/>
            <person name="Ortiz-Santana B."/>
            <person name="Ovrebo C."/>
            <person name="Racz N."/>
            <person name="Riley R."/>
            <person name="Savchenko A."/>
            <person name="Shiryaev A."/>
            <person name="Soop K."/>
            <person name="Spirin V."/>
            <person name="Szebenyi C."/>
            <person name="Tomsovsky M."/>
            <person name="Tulloss R.E."/>
            <person name="Uehling J."/>
            <person name="Grigoriev I.V."/>
            <person name="Vagvolgyi C."/>
            <person name="Papp T."/>
            <person name="Martin F.M."/>
            <person name="Miettinen O."/>
            <person name="Hibbett D.S."/>
            <person name="Nagy L.G."/>
        </authorList>
    </citation>
    <scope>NUCLEOTIDE SEQUENCE [LARGE SCALE GENOMIC DNA]</scope>
    <source>
        <strain evidence="1 2">NL-1719</strain>
    </source>
</reference>
<dbReference type="EMBL" id="ML208663">
    <property type="protein sequence ID" value="TFK61403.1"/>
    <property type="molecule type" value="Genomic_DNA"/>
</dbReference>
<protein>
    <submittedName>
        <fullName evidence="1">Uncharacterized protein</fullName>
    </submittedName>
</protein>
<keyword evidence="2" id="KW-1185">Reference proteome</keyword>